<dbReference type="OrthoDB" id="9803706at2"/>
<name>A0A099EYK1_9RHOB</name>
<proteinExistence type="inferred from homology"/>
<reference evidence="6 8" key="2">
    <citation type="submission" date="2014-10" db="EMBL/GenBank/DDBJ databases">
        <title>Paracoccus sanguinis sp. nov., isolated from clinical specimens of New York State patients.</title>
        <authorList>
            <person name="Mingle L.A."/>
            <person name="Cole J.A."/>
            <person name="Lapierre P."/>
            <person name="Musser K.A."/>
        </authorList>
    </citation>
    <scope>NUCLEOTIDE SEQUENCE [LARGE SCALE GENOMIC DNA]</scope>
    <source>
        <strain evidence="6 8">JCM 14014</strain>
    </source>
</reference>
<evidence type="ECO:0000256" key="1">
    <source>
        <dbReference type="ARBA" id="ARBA00006102"/>
    </source>
</evidence>
<dbReference type="EMBL" id="FOJO01000007">
    <property type="protein sequence ID" value="SFA50341.1"/>
    <property type="molecule type" value="Genomic_DNA"/>
</dbReference>
<dbReference type="GO" id="GO:0015977">
    <property type="term" value="P:carbon fixation"/>
    <property type="evidence" value="ECO:0007669"/>
    <property type="project" value="UniProtKB-ARBA"/>
</dbReference>
<protein>
    <recommendedName>
        <fullName evidence="3">Propionyl-CoA carboxylase beta chain</fullName>
    </recommendedName>
</protein>
<dbReference type="PANTHER" id="PTHR43842:SF2">
    <property type="entry name" value="PROPIONYL-COA CARBOXYLASE BETA CHAIN, MITOCHONDRIAL"/>
    <property type="match status" value="1"/>
</dbReference>
<dbReference type="GO" id="GO:0016740">
    <property type="term" value="F:transferase activity"/>
    <property type="evidence" value="ECO:0007669"/>
    <property type="project" value="UniProtKB-KW"/>
</dbReference>
<dbReference type="PROSITE" id="PS50980">
    <property type="entry name" value="COA_CT_NTER"/>
    <property type="match status" value="1"/>
</dbReference>
<evidence type="ECO:0000313" key="8">
    <source>
        <dbReference type="Proteomes" id="UP000029846"/>
    </source>
</evidence>
<evidence type="ECO:0000256" key="2">
    <source>
        <dbReference type="ARBA" id="ARBA00022598"/>
    </source>
</evidence>
<dbReference type="InterPro" id="IPR011763">
    <property type="entry name" value="COA_CT_C"/>
</dbReference>
<dbReference type="InterPro" id="IPR000438">
    <property type="entry name" value="Acetyl_CoA_COase_Trfase_b_su"/>
</dbReference>
<organism evidence="6 8">
    <name type="scientific">Paracoccus halophilus</name>
    <dbReference type="NCBI Taxonomy" id="376733"/>
    <lineage>
        <taxon>Bacteria</taxon>
        <taxon>Pseudomonadati</taxon>
        <taxon>Pseudomonadota</taxon>
        <taxon>Alphaproteobacteria</taxon>
        <taxon>Rhodobacterales</taxon>
        <taxon>Paracoccaceae</taxon>
        <taxon>Paracoccus</taxon>
    </lineage>
</organism>
<dbReference type="STRING" id="376733.SAMN04487972_107139"/>
<comment type="similarity">
    <text evidence="1">Belongs to the AccD/PCCB family.</text>
</comment>
<dbReference type="InterPro" id="IPR034733">
    <property type="entry name" value="AcCoA_carboxyl_beta"/>
</dbReference>
<dbReference type="Proteomes" id="UP000029846">
    <property type="component" value="Unassembled WGS sequence"/>
</dbReference>
<evidence type="ECO:0000313" key="7">
    <source>
        <dbReference type="EMBL" id="SFA50341.1"/>
    </source>
</evidence>
<dbReference type="RefSeq" id="WP_036742900.1">
    <property type="nucleotide sequence ID" value="NZ_FOJO01000007.1"/>
</dbReference>
<keyword evidence="8" id="KW-1185">Reference proteome</keyword>
<evidence type="ECO:0000313" key="6">
    <source>
        <dbReference type="EMBL" id="KGJ03033.1"/>
    </source>
</evidence>
<dbReference type="PROSITE" id="PS50989">
    <property type="entry name" value="COA_CT_CTER"/>
    <property type="match status" value="1"/>
</dbReference>
<sequence length="510" mass="56226">MKDILGELETRRREARLGGGERRIEAQHARGKLTARERLELLLDEGSFEEFDMFVRHRSTDFGMDKDRPYGDGVVTGWGTINGRMVYVYSQDFTVFGGSLSETHAQKICKIMDMAVQNGAPVIGLNDSGGARIQEGVASLAGYAEVFQRNIMASGVVPQISVIMGPCAGGAVYSPAMTDFIFMVKDTSYMFVTGPDVVKTVTNEIVSAEQLGGASTHTRKSSVADGAFENDVEAMSEIRRLVDFLPLHNREKAPTRPFFDRPDRIEESLDTLIPGNPNQPYDMKELILKIADEGDFYEIQRDFAANIITGFVRLEGQTVGVVANQPMVLAGCLDIDSSRKAARFVRFCDAFEIPILTLVDVPGFLPGTSQEHGGVIKHGAKLLFAYGEATVPKVTVITRKAYGGAYDVMSSKHLRGDFNYAWPTAEIAVMGAKGAVEILMRADLGDKEKIAGHTQRYEDRFANPFIAAERGFIDEVIQPHSTRLRVARAFASLRGKRQSMPWKKHGNIPL</sequence>
<dbReference type="InterPro" id="IPR011762">
    <property type="entry name" value="COA_CT_N"/>
</dbReference>
<keyword evidence="2" id="KW-0436">Ligase</keyword>
<evidence type="ECO:0000313" key="9">
    <source>
        <dbReference type="Proteomes" id="UP000182312"/>
    </source>
</evidence>
<dbReference type="Gene3D" id="3.90.226.10">
    <property type="entry name" value="2-enoyl-CoA Hydratase, Chain A, domain 1"/>
    <property type="match status" value="2"/>
</dbReference>
<reference evidence="7 9" key="3">
    <citation type="submission" date="2016-10" db="EMBL/GenBank/DDBJ databases">
        <authorList>
            <person name="de Groot N.N."/>
        </authorList>
    </citation>
    <scope>NUCLEOTIDE SEQUENCE [LARGE SCALE GENOMIC DNA]</scope>
    <source>
        <strain evidence="7 9">CGMCC 1.6117</strain>
    </source>
</reference>
<dbReference type="InterPro" id="IPR051047">
    <property type="entry name" value="AccD/PCCB"/>
</dbReference>
<reference evidence="6 8" key="1">
    <citation type="submission" date="2014-09" db="EMBL/GenBank/DDBJ databases">
        <authorList>
            <person name="McGinnis J.M."/>
            <person name="Wolfgang W.J."/>
        </authorList>
    </citation>
    <scope>NUCLEOTIDE SEQUENCE [LARGE SCALE GENOMIC DNA]</scope>
    <source>
        <strain evidence="6 8">JCM 14014</strain>
    </source>
</reference>
<gene>
    <name evidence="6" type="ORF">IT41_15580</name>
    <name evidence="7" type="ORF">SAMN04487972_107139</name>
</gene>
<evidence type="ECO:0000259" key="4">
    <source>
        <dbReference type="PROSITE" id="PS50980"/>
    </source>
</evidence>
<dbReference type="Pfam" id="PF01039">
    <property type="entry name" value="Carboxyl_trans"/>
    <property type="match status" value="1"/>
</dbReference>
<dbReference type="AlphaFoldDB" id="A0A099EYK1"/>
<dbReference type="GO" id="GO:0004658">
    <property type="term" value="F:propionyl-CoA carboxylase activity"/>
    <property type="evidence" value="ECO:0007669"/>
    <property type="project" value="UniProtKB-ARBA"/>
</dbReference>
<evidence type="ECO:0000256" key="3">
    <source>
        <dbReference type="ARBA" id="ARBA00074538"/>
    </source>
</evidence>
<dbReference type="PANTHER" id="PTHR43842">
    <property type="entry name" value="PROPIONYL-COA CARBOXYLASE BETA CHAIN"/>
    <property type="match status" value="1"/>
</dbReference>
<dbReference type="eggNOG" id="COG4799">
    <property type="taxonomic scope" value="Bacteria"/>
</dbReference>
<accession>A0A099EYK1</accession>
<dbReference type="EMBL" id="JRKN01000027">
    <property type="protein sequence ID" value="KGJ03033.1"/>
    <property type="molecule type" value="Genomic_DNA"/>
</dbReference>
<feature type="domain" description="CoA carboxyltransferase N-terminal" evidence="4">
    <location>
        <begin position="1"/>
        <end position="257"/>
    </location>
</feature>
<dbReference type="GO" id="GO:0009317">
    <property type="term" value="C:acetyl-CoA carboxylase complex"/>
    <property type="evidence" value="ECO:0007669"/>
    <property type="project" value="InterPro"/>
</dbReference>
<feature type="domain" description="CoA carboxyltransferase C-terminal" evidence="5">
    <location>
        <begin position="261"/>
        <end position="504"/>
    </location>
</feature>
<dbReference type="SUPFAM" id="SSF52096">
    <property type="entry name" value="ClpP/crotonase"/>
    <property type="match status" value="2"/>
</dbReference>
<dbReference type="InterPro" id="IPR029045">
    <property type="entry name" value="ClpP/crotonase-like_dom_sf"/>
</dbReference>
<dbReference type="FunFam" id="3.90.226.10:FF:000016">
    <property type="entry name" value="Propionyl-CoA carboxylase, beta subunit"/>
    <property type="match status" value="1"/>
</dbReference>
<dbReference type="FunFam" id="3.90.226.10:FF:000017">
    <property type="entry name" value="Propionyl-CoA carboxylase subunit beta 5"/>
    <property type="match status" value="1"/>
</dbReference>
<dbReference type="Proteomes" id="UP000182312">
    <property type="component" value="Unassembled WGS sequence"/>
</dbReference>
<dbReference type="GO" id="GO:0006633">
    <property type="term" value="P:fatty acid biosynthetic process"/>
    <property type="evidence" value="ECO:0007669"/>
    <property type="project" value="InterPro"/>
</dbReference>
<dbReference type="GO" id="GO:0003989">
    <property type="term" value="F:acetyl-CoA carboxylase activity"/>
    <property type="evidence" value="ECO:0007669"/>
    <property type="project" value="InterPro"/>
</dbReference>
<evidence type="ECO:0000259" key="5">
    <source>
        <dbReference type="PROSITE" id="PS50989"/>
    </source>
</evidence>
<dbReference type="PRINTS" id="PR01070">
    <property type="entry name" value="ACCCTRFRASEB"/>
</dbReference>
<keyword evidence="6" id="KW-0808">Transferase</keyword>